<gene>
    <name evidence="1" type="ORF">EG68_04925</name>
</gene>
<comment type="caution">
    <text evidence="1">The sequence shown here is derived from an EMBL/GenBank/DDBJ whole genome shotgun (WGS) entry which is preliminary data.</text>
</comment>
<dbReference type="Proteomes" id="UP000822476">
    <property type="component" value="Unassembled WGS sequence"/>
</dbReference>
<evidence type="ECO:0000313" key="1">
    <source>
        <dbReference type="EMBL" id="KAF7233137.1"/>
    </source>
</evidence>
<dbReference type="OrthoDB" id="3245100at2759"/>
<keyword evidence="2" id="KW-1185">Reference proteome</keyword>
<dbReference type="AlphaFoldDB" id="A0A8S9YFC3"/>
<proteinExistence type="predicted"/>
<name>A0A8S9YFC3_9TREM</name>
<reference evidence="1" key="1">
    <citation type="submission" date="2019-07" db="EMBL/GenBank/DDBJ databases">
        <title>Annotation for the trematode Paragonimus miyazaki's.</title>
        <authorList>
            <person name="Choi Y.-J."/>
        </authorList>
    </citation>
    <scope>NUCLEOTIDE SEQUENCE</scope>
    <source>
        <strain evidence="1">Japan</strain>
    </source>
</reference>
<accession>A0A8S9YFC3</accession>
<protein>
    <submittedName>
        <fullName evidence="1">Uncharacterized protein</fullName>
    </submittedName>
</protein>
<sequence>MEEKASAVNYTYPSQFDFCDRLESKQISSLSPLVNLLNAASVDSGSPSYRYRPPLQFQPASPPPKSRPVETITAMLNHLRSGDLNSEWTESNKEGKSCASSGTVPVIDCSSPQVRVGWLDQADQSMEHEMTAAVSMSESLRPMHARQRSLPVPMPSFEECKKPLHQRNLVGLGGILDKASFKPTSTANTIPPGSEAYNLVIDIHLHGVKEQNAAPQMTQSLIAYNNLLPTVEKSTIRKQGSLDHLPKGFIGDTFESGAYCELDRPLEEDLRGSKPVCTPATSFVDSFYDMSKTE</sequence>
<organism evidence="1 2">
    <name type="scientific">Paragonimus skrjabini miyazakii</name>
    <dbReference type="NCBI Taxonomy" id="59628"/>
    <lineage>
        <taxon>Eukaryota</taxon>
        <taxon>Metazoa</taxon>
        <taxon>Spiralia</taxon>
        <taxon>Lophotrochozoa</taxon>
        <taxon>Platyhelminthes</taxon>
        <taxon>Trematoda</taxon>
        <taxon>Digenea</taxon>
        <taxon>Plagiorchiida</taxon>
        <taxon>Troglotremata</taxon>
        <taxon>Troglotrematidae</taxon>
        <taxon>Paragonimus</taxon>
    </lineage>
</organism>
<evidence type="ECO:0000313" key="2">
    <source>
        <dbReference type="Proteomes" id="UP000822476"/>
    </source>
</evidence>
<dbReference type="EMBL" id="JTDE01021286">
    <property type="protein sequence ID" value="KAF7233137.1"/>
    <property type="molecule type" value="Genomic_DNA"/>
</dbReference>